<accession>A0ABY2GUM6</accession>
<keyword evidence="1" id="KW-0732">Signal</keyword>
<evidence type="ECO:0000256" key="1">
    <source>
        <dbReference type="SAM" id="SignalP"/>
    </source>
</evidence>
<protein>
    <recommendedName>
        <fullName evidence="4">Secreted protein</fullName>
    </recommendedName>
</protein>
<reference evidence="2 3" key="1">
    <citation type="submission" date="2018-01" db="EMBL/GenBank/DDBJ databases">
        <title>Genome characterization of the sugarcane-associated fungus Trichoderma ghanense CCMA-1212 and their application in lignocelulose bioconversion.</title>
        <authorList>
            <person name="Steindorff A.S."/>
            <person name="Mendes T.D."/>
            <person name="Vilela E.S.D."/>
            <person name="Rodrigues D.S."/>
            <person name="Formighieri E.F."/>
            <person name="Melo I.S."/>
            <person name="Favaro L.C.L."/>
        </authorList>
    </citation>
    <scope>NUCLEOTIDE SEQUENCE [LARGE SCALE GENOMIC DNA]</scope>
    <source>
        <strain evidence="2 3">CCMA-1212</strain>
    </source>
</reference>
<name>A0ABY2GUM6_9HYPO</name>
<comment type="caution">
    <text evidence="2">The sequence shown here is derived from an EMBL/GenBank/DDBJ whole genome shotgun (WGS) entry which is preliminary data.</text>
</comment>
<keyword evidence="3" id="KW-1185">Reference proteome</keyword>
<feature type="chain" id="PRO_5045109754" description="Secreted protein" evidence="1">
    <location>
        <begin position="17"/>
        <end position="109"/>
    </location>
</feature>
<proteinExistence type="predicted"/>
<dbReference type="GeneID" id="300580038"/>
<evidence type="ECO:0000313" key="3">
    <source>
        <dbReference type="Proteomes" id="UP001642720"/>
    </source>
</evidence>
<sequence>MTGFLLHLPHLRLSACHTLLYHCIFRVSQPSSAPRQPRQPLRNQEQCVKLARDSMCPCQSWGRARFSMPPQSFGSHSSNLPSASSNCPFFETFSIHRLGTRARSVHLRR</sequence>
<gene>
    <name evidence="2" type="ORF">CCMA1212_008456</name>
</gene>
<dbReference type="Proteomes" id="UP001642720">
    <property type="component" value="Unassembled WGS sequence"/>
</dbReference>
<evidence type="ECO:0000313" key="2">
    <source>
        <dbReference type="EMBL" id="TFA99632.1"/>
    </source>
</evidence>
<evidence type="ECO:0008006" key="4">
    <source>
        <dbReference type="Google" id="ProtNLM"/>
    </source>
</evidence>
<dbReference type="EMBL" id="PPTA01000013">
    <property type="protein sequence ID" value="TFA99632.1"/>
    <property type="molecule type" value="Genomic_DNA"/>
</dbReference>
<feature type="signal peptide" evidence="1">
    <location>
        <begin position="1"/>
        <end position="16"/>
    </location>
</feature>
<organism evidence="2 3">
    <name type="scientific">Trichoderma ghanense</name>
    <dbReference type="NCBI Taxonomy" id="65468"/>
    <lineage>
        <taxon>Eukaryota</taxon>
        <taxon>Fungi</taxon>
        <taxon>Dikarya</taxon>
        <taxon>Ascomycota</taxon>
        <taxon>Pezizomycotina</taxon>
        <taxon>Sordariomycetes</taxon>
        <taxon>Hypocreomycetidae</taxon>
        <taxon>Hypocreales</taxon>
        <taxon>Hypocreaceae</taxon>
        <taxon>Trichoderma</taxon>
    </lineage>
</organism>
<dbReference type="RefSeq" id="XP_073555834.1">
    <property type="nucleotide sequence ID" value="XM_073705588.1"/>
</dbReference>